<protein>
    <submittedName>
        <fullName evidence="5">3-oxoacyl-[acyl-carrier-protein] synthase III</fullName>
    </submittedName>
</protein>
<feature type="domain" description="Beta-ketoacyl-[acyl-carrier-protein] synthase III N-terminal" evidence="4">
    <location>
        <begin position="109"/>
        <end position="183"/>
    </location>
</feature>
<organism evidence="5 6">
    <name type="scientific">Goodfellowiella coeruleoviolacea</name>
    <dbReference type="NCBI Taxonomy" id="334858"/>
    <lineage>
        <taxon>Bacteria</taxon>
        <taxon>Bacillati</taxon>
        <taxon>Actinomycetota</taxon>
        <taxon>Actinomycetes</taxon>
        <taxon>Pseudonocardiales</taxon>
        <taxon>Pseudonocardiaceae</taxon>
        <taxon>Goodfellowiella</taxon>
    </lineage>
</organism>
<evidence type="ECO:0000259" key="3">
    <source>
        <dbReference type="Pfam" id="PF08541"/>
    </source>
</evidence>
<evidence type="ECO:0000256" key="2">
    <source>
        <dbReference type="ARBA" id="ARBA00023315"/>
    </source>
</evidence>
<dbReference type="RefSeq" id="WP_253776457.1">
    <property type="nucleotide sequence ID" value="NZ_JAMTCK010000014.1"/>
</dbReference>
<proteinExistence type="predicted"/>
<evidence type="ECO:0000259" key="4">
    <source>
        <dbReference type="Pfam" id="PF08545"/>
    </source>
</evidence>
<keyword evidence="2" id="KW-0012">Acyltransferase</keyword>
<evidence type="ECO:0000313" key="6">
    <source>
        <dbReference type="Proteomes" id="UP001206128"/>
    </source>
</evidence>
<dbReference type="PANTHER" id="PTHR34069">
    <property type="entry name" value="3-OXOACYL-[ACYL-CARRIER-PROTEIN] SYNTHASE 3"/>
    <property type="match status" value="1"/>
</dbReference>
<dbReference type="AlphaFoldDB" id="A0AAE3GM54"/>
<keyword evidence="6" id="KW-1185">Reference proteome</keyword>
<dbReference type="Pfam" id="PF08545">
    <property type="entry name" value="ACP_syn_III"/>
    <property type="match status" value="1"/>
</dbReference>
<dbReference type="InterPro" id="IPR016039">
    <property type="entry name" value="Thiolase-like"/>
</dbReference>
<dbReference type="InterPro" id="IPR013751">
    <property type="entry name" value="ACP_syn_III_N"/>
</dbReference>
<reference evidence="5" key="1">
    <citation type="submission" date="2022-06" db="EMBL/GenBank/DDBJ databases">
        <title>Genomic Encyclopedia of Archaeal and Bacterial Type Strains, Phase II (KMG-II): from individual species to whole genera.</title>
        <authorList>
            <person name="Goeker M."/>
        </authorList>
    </citation>
    <scope>NUCLEOTIDE SEQUENCE</scope>
    <source>
        <strain evidence="5">DSM 43935</strain>
    </source>
</reference>
<evidence type="ECO:0000313" key="5">
    <source>
        <dbReference type="EMBL" id="MCP2168523.1"/>
    </source>
</evidence>
<keyword evidence="1" id="KW-0808">Transferase</keyword>
<dbReference type="GO" id="GO:0044550">
    <property type="term" value="P:secondary metabolite biosynthetic process"/>
    <property type="evidence" value="ECO:0007669"/>
    <property type="project" value="TreeGrafter"/>
</dbReference>
<dbReference type="GO" id="GO:0004315">
    <property type="term" value="F:3-oxoacyl-[acyl-carrier-protein] synthase activity"/>
    <property type="evidence" value="ECO:0007669"/>
    <property type="project" value="InterPro"/>
</dbReference>
<dbReference type="NCBIfam" id="NF006829">
    <property type="entry name" value="PRK09352.1"/>
    <property type="match status" value="1"/>
</dbReference>
<feature type="domain" description="Beta-ketoacyl-[acyl-carrier-protein] synthase III C-terminal" evidence="3">
    <location>
        <begin position="239"/>
        <end position="328"/>
    </location>
</feature>
<sequence length="337" mass="34808">MTTQSVGILGTGSYVPAQEITNEDLAPGLGVTPEWIVRKTQIETRRYAAPHEATSDLAIRAAVEALDQAGLTADQLDYLIVPSTTGDAPLPPTSCLVQAALGARRAACFDINIACSGFVYGLAIAQGLVAARPGAHALVVAADVWSRFIDPTDRATTVLLADAAGAAVVGPVPSGYGIVETDLLGHGDQAPLLVIEAGGSRRPASERTVAEVGHVLRMRGREVTEFVLGNVPPSIKEVLARAGVRPDEVTHFVPHQANGVLLGKLAEQSGLDNAVTHRTIERYGNSGCASLPVTLDDANRAGALGDGDLVLLAGFGGGMAVGTCLLRWCPTGGTATR</sequence>
<dbReference type="PANTHER" id="PTHR34069:SF2">
    <property type="entry name" value="BETA-KETOACYL-[ACYL-CARRIER-PROTEIN] SYNTHASE III"/>
    <property type="match status" value="1"/>
</dbReference>
<dbReference type="CDD" id="cd00830">
    <property type="entry name" value="KAS_III"/>
    <property type="match status" value="1"/>
</dbReference>
<gene>
    <name evidence="5" type="ORF">LX83_005401</name>
</gene>
<dbReference type="InterPro" id="IPR013747">
    <property type="entry name" value="ACP_syn_III_C"/>
</dbReference>
<dbReference type="EMBL" id="JAMTCK010000014">
    <property type="protein sequence ID" value="MCP2168523.1"/>
    <property type="molecule type" value="Genomic_DNA"/>
</dbReference>
<accession>A0AAE3GM54</accession>
<dbReference type="Pfam" id="PF08541">
    <property type="entry name" value="ACP_syn_III_C"/>
    <property type="match status" value="1"/>
</dbReference>
<dbReference type="SUPFAM" id="SSF53901">
    <property type="entry name" value="Thiolase-like"/>
    <property type="match status" value="1"/>
</dbReference>
<dbReference type="Gene3D" id="3.40.47.10">
    <property type="match status" value="1"/>
</dbReference>
<name>A0AAE3GM54_9PSEU</name>
<comment type="caution">
    <text evidence="5">The sequence shown here is derived from an EMBL/GenBank/DDBJ whole genome shotgun (WGS) entry which is preliminary data.</text>
</comment>
<dbReference type="Proteomes" id="UP001206128">
    <property type="component" value="Unassembled WGS sequence"/>
</dbReference>
<evidence type="ECO:0000256" key="1">
    <source>
        <dbReference type="ARBA" id="ARBA00022679"/>
    </source>
</evidence>
<dbReference type="GO" id="GO:0006633">
    <property type="term" value="P:fatty acid biosynthetic process"/>
    <property type="evidence" value="ECO:0007669"/>
    <property type="project" value="InterPro"/>
</dbReference>